<organism evidence="5 6">
    <name type="scientific">Protaetiibacter mangrovi</name>
    <dbReference type="NCBI Taxonomy" id="2970926"/>
    <lineage>
        <taxon>Bacteria</taxon>
        <taxon>Bacillati</taxon>
        <taxon>Actinomycetota</taxon>
        <taxon>Actinomycetes</taxon>
        <taxon>Micrococcales</taxon>
        <taxon>Microbacteriaceae</taxon>
        <taxon>Protaetiibacter</taxon>
    </lineage>
</organism>
<proteinExistence type="predicted"/>
<keyword evidence="1" id="KW-0813">Transport</keyword>
<dbReference type="Proteomes" id="UP001205337">
    <property type="component" value="Unassembled WGS sequence"/>
</dbReference>
<evidence type="ECO:0000259" key="4">
    <source>
        <dbReference type="PROSITE" id="PS50893"/>
    </source>
</evidence>
<dbReference type="EMBL" id="JANTHX010000007">
    <property type="protein sequence ID" value="MCS0499809.1"/>
    <property type="molecule type" value="Genomic_DNA"/>
</dbReference>
<dbReference type="InterPro" id="IPR027417">
    <property type="entry name" value="P-loop_NTPase"/>
</dbReference>
<gene>
    <name evidence="5" type="ORF">NUH29_09640</name>
</gene>
<dbReference type="InterPro" id="IPR003593">
    <property type="entry name" value="AAA+_ATPase"/>
</dbReference>
<dbReference type="PANTHER" id="PTHR42788:SF13">
    <property type="entry name" value="ALIPHATIC SULFONATES IMPORT ATP-BINDING PROTEIN SSUB"/>
    <property type="match status" value="1"/>
</dbReference>
<keyword evidence="6" id="KW-1185">Reference proteome</keyword>
<dbReference type="SUPFAM" id="SSF52540">
    <property type="entry name" value="P-loop containing nucleoside triphosphate hydrolases"/>
    <property type="match status" value="1"/>
</dbReference>
<dbReference type="SMART" id="SM00382">
    <property type="entry name" value="AAA"/>
    <property type="match status" value="1"/>
</dbReference>
<evidence type="ECO:0000256" key="3">
    <source>
        <dbReference type="ARBA" id="ARBA00022840"/>
    </source>
</evidence>
<dbReference type="Gene3D" id="3.40.50.300">
    <property type="entry name" value="P-loop containing nucleotide triphosphate hydrolases"/>
    <property type="match status" value="1"/>
</dbReference>
<comment type="caution">
    <text evidence="5">The sequence shown here is derived from an EMBL/GenBank/DDBJ whole genome shotgun (WGS) entry which is preliminary data.</text>
</comment>
<dbReference type="RefSeq" id="WP_258798888.1">
    <property type="nucleotide sequence ID" value="NZ_JANTHX010000007.1"/>
</dbReference>
<protein>
    <submittedName>
        <fullName evidence="5">ABC transporter ATP-binding protein</fullName>
    </submittedName>
</protein>
<dbReference type="InterPro" id="IPR003439">
    <property type="entry name" value="ABC_transporter-like_ATP-bd"/>
</dbReference>
<accession>A0ABT1ZGH3</accession>
<evidence type="ECO:0000313" key="6">
    <source>
        <dbReference type="Proteomes" id="UP001205337"/>
    </source>
</evidence>
<dbReference type="GO" id="GO:0005524">
    <property type="term" value="F:ATP binding"/>
    <property type="evidence" value="ECO:0007669"/>
    <property type="project" value="UniProtKB-KW"/>
</dbReference>
<dbReference type="CDD" id="cd03293">
    <property type="entry name" value="ABC_NrtD_SsuB_transporters"/>
    <property type="match status" value="1"/>
</dbReference>
<evidence type="ECO:0000313" key="5">
    <source>
        <dbReference type="EMBL" id="MCS0499809.1"/>
    </source>
</evidence>
<dbReference type="PANTHER" id="PTHR42788">
    <property type="entry name" value="TAURINE IMPORT ATP-BINDING PROTEIN-RELATED"/>
    <property type="match status" value="1"/>
</dbReference>
<dbReference type="PROSITE" id="PS00211">
    <property type="entry name" value="ABC_TRANSPORTER_1"/>
    <property type="match status" value="1"/>
</dbReference>
<dbReference type="PROSITE" id="PS50893">
    <property type="entry name" value="ABC_TRANSPORTER_2"/>
    <property type="match status" value="1"/>
</dbReference>
<sequence length="257" mass="27969">MLSVINVTKSYDPAKPPILVDFNLEVGAGEFVSLLGPSGCGKTTALRIVTGLLEQSDGEVFVNGEASNGPSRDKAIVFQSFNLFPWKTALQNAAYGLEVQGVPKKERLARAAEYLELVGLGSRKDHFPSQLSGGQQQRVGLARALAIEPKLLLMDEPFGALDALTREQLQGLLLKIVAEKGLSVLFVTHSIDEAIYLSDRIIVMGVNPGRVIADLPVDIEKPRTDSNWRATERYAELRDECWNLLQSQIKIAAGAAK</sequence>
<dbReference type="Pfam" id="PF00005">
    <property type="entry name" value="ABC_tran"/>
    <property type="match status" value="1"/>
</dbReference>
<reference evidence="5 6" key="1">
    <citation type="submission" date="2022-08" db="EMBL/GenBank/DDBJ databases">
        <authorList>
            <person name="Li F."/>
        </authorList>
    </citation>
    <scope>NUCLEOTIDE SEQUENCE [LARGE SCALE GENOMIC DNA]</scope>
    <source>
        <strain evidence="5 6">10F1B-8-1</strain>
    </source>
</reference>
<dbReference type="InterPro" id="IPR017871">
    <property type="entry name" value="ABC_transporter-like_CS"/>
</dbReference>
<keyword evidence="2" id="KW-0547">Nucleotide-binding</keyword>
<keyword evidence="3 5" id="KW-0067">ATP-binding</keyword>
<evidence type="ECO:0000256" key="1">
    <source>
        <dbReference type="ARBA" id="ARBA00022448"/>
    </source>
</evidence>
<evidence type="ECO:0000256" key="2">
    <source>
        <dbReference type="ARBA" id="ARBA00022741"/>
    </source>
</evidence>
<feature type="domain" description="ABC transporter" evidence="4">
    <location>
        <begin position="2"/>
        <end position="231"/>
    </location>
</feature>
<name>A0ABT1ZGH3_9MICO</name>
<dbReference type="InterPro" id="IPR050166">
    <property type="entry name" value="ABC_transporter_ATP-bind"/>
</dbReference>